<sequence length="307" mass="35377">MLSFCDDRKALWYVRKNIGTLISENPLIVQLHFEPAGRPIDQGEDGEFYTKERLNICVVCGKDDSIIKKHVVPQQYRQFFPLVAKAHLNHDILLLCTECHRNSHIIDNVLMAQLAEEFDAPMGTHLEVMVQIDSSLKAVRNAAGALFRCREKLPTDKRKEFERVLKDYFKVDKLDDEMIRKAGKLEFKMNNGEFKPHGEKVVEAYKKIGLVKLEQRWRENFISSMNPQHLPEGWSITHNELKMRLKMSHLLLDHPDRENYKISLVGTEGTIDVPYVPKSSREVTPISDNESPSTSQESSPECFNIVS</sequence>
<keyword evidence="3" id="KW-1185">Reference proteome</keyword>
<protein>
    <recommendedName>
        <fullName evidence="4">Exonuclease 3'-5' domain-containing protein 2</fullName>
    </recommendedName>
</protein>
<evidence type="ECO:0000256" key="1">
    <source>
        <dbReference type="SAM" id="MobiDB-lite"/>
    </source>
</evidence>
<dbReference type="AlphaFoldDB" id="A0AAV2SJW9"/>
<proteinExistence type="predicted"/>
<gene>
    <name evidence="2" type="ORF">MNOR_LOCUS38421</name>
</gene>
<feature type="compositionally biased region" description="Low complexity" evidence="1">
    <location>
        <begin position="287"/>
        <end position="301"/>
    </location>
</feature>
<comment type="caution">
    <text evidence="2">The sequence shown here is derived from an EMBL/GenBank/DDBJ whole genome shotgun (WGS) entry which is preliminary data.</text>
</comment>
<dbReference type="Proteomes" id="UP001497623">
    <property type="component" value="Unassembled WGS sequence"/>
</dbReference>
<evidence type="ECO:0008006" key="4">
    <source>
        <dbReference type="Google" id="ProtNLM"/>
    </source>
</evidence>
<accession>A0AAV2SJW9</accession>
<dbReference type="EMBL" id="CAXKWB010087191">
    <property type="protein sequence ID" value="CAL4211915.1"/>
    <property type="molecule type" value="Genomic_DNA"/>
</dbReference>
<reference evidence="2 3" key="1">
    <citation type="submission" date="2024-05" db="EMBL/GenBank/DDBJ databases">
        <authorList>
            <person name="Wallberg A."/>
        </authorList>
    </citation>
    <scope>NUCLEOTIDE SEQUENCE [LARGE SCALE GENOMIC DNA]</scope>
</reference>
<name>A0AAV2SJW9_MEGNR</name>
<organism evidence="2 3">
    <name type="scientific">Meganyctiphanes norvegica</name>
    <name type="common">Northern krill</name>
    <name type="synonym">Thysanopoda norvegica</name>
    <dbReference type="NCBI Taxonomy" id="48144"/>
    <lineage>
        <taxon>Eukaryota</taxon>
        <taxon>Metazoa</taxon>
        <taxon>Ecdysozoa</taxon>
        <taxon>Arthropoda</taxon>
        <taxon>Crustacea</taxon>
        <taxon>Multicrustacea</taxon>
        <taxon>Malacostraca</taxon>
        <taxon>Eumalacostraca</taxon>
        <taxon>Eucarida</taxon>
        <taxon>Euphausiacea</taxon>
        <taxon>Euphausiidae</taxon>
        <taxon>Meganyctiphanes</taxon>
    </lineage>
</organism>
<feature type="region of interest" description="Disordered" evidence="1">
    <location>
        <begin position="276"/>
        <end position="307"/>
    </location>
</feature>
<evidence type="ECO:0000313" key="3">
    <source>
        <dbReference type="Proteomes" id="UP001497623"/>
    </source>
</evidence>
<evidence type="ECO:0000313" key="2">
    <source>
        <dbReference type="EMBL" id="CAL4211915.1"/>
    </source>
</evidence>